<evidence type="ECO:0008006" key="4">
    <source>
        <dbReference type="Google" id="ProtNLM"/>
    </source>
</evidence>
<proteinExistence type="predicted"/>
<dbReference type="SUPFAM" id="SSF82171">
    <property type="entry name" value="DPP6 N-terminal domain-like"/>
    <property type="match status" value="2"/>
</dbReference>
<dbReference type="PATRIC" id="fig|1618023.3.peg.4248"/>
<dbReference type="OrthoDB" id="475437at2"/>
<keyword evidence="3" id="KW-1185">Reference proteome</keyword>
<gene>
    <name evidence="2" type="ORF">UH38_11935</name>
</gene>
<keyword evidence="1" id="KW-0472">Membrane</keyword>
<feature type="transmembrane region" description="Helical" evidence="1">
    <location>
        <begin position="12"/>
        <end position="32"/>
    </location>
</feature>
<sequence>MSVKIKSFFQPLDRVAIALMAILSLITVLLLFQGDAIAPRVRDFSWQNQRVGATDNAFYLNFSRPMNIQSVEDNLQIDPQLPGKISWAGRKMAYTLLAPPPYGNTYQVQLNGAKDRFADKLTGKPIQPFKGVFQTRDRAFVYLGVEGDEQGRLILYNLTKEQKTILTPKDLVVVDFKPYPTGNKILFSASERTSDRQGLLLTQLYNVTTGIESELNAQNNVAPGRIDLVLDDKGYQNLKFDLSADGKTIVVQRVSQKNPGDFGLWMLKADSDRNSPPKPQLLQSQPGGDFIITPDSSTLAVAQGQGVAILPLQVQATKPLDFLPKFGMVLDFAPDGTKAAMVQFNSDYTRSLFLVTNQGVQKQLFRTTGSINSCLFHPTLPSIYCMLTQLVEGETYQEQPYLAAVDINSGKQTPLIVMPEQQDVQVSLSPDGLALLLDQIVTATTPNNSPQTNVPRTNDGEAIATSRLWLVPLVASAKTSTQVQPEQLPLPGFHPRWLP</sequence>
<evidence type="ECO:0000313" key="3">
    <source>
        <dbReference type="Proteomes" id="UP000032452"/>
    </source>
</evidence>
<comment type="caution">
    <text evidence="2">The sequence shown here is derived from an EMBL/GenBank/DDBJ whole genome shotgun (WGS) entry which is preliminary data.</text>
</comment>
<dbReference type="STRING" id="1618023.UH38_11935"/>
<keyword evidence="1" id="KW-0812">Transmembrane</keyword>
<dbReference type="EMBL" id="JYON01000011">
    <property type="protein sequence ID" value="KJH71505.1"/>
    <property type="molecule type" value="Genomic_DNA"/>
</dbReference>
<dbReference type="Gene3D" id="2.120.10.30">
    <property type="entry name" value="TolB, C-terminal domain"/>
    <property type="match status" value="1"/>
</dbReference>
<evidence type="ECO:0000256" key="1">
    <source>
        <dbReference type="SAM" id="Phobius"/>
    </source>
</evidence>
<evidence type="ECO:0000313" key="2">
    <source>
        <dbReference type="EMBL" id="KJH71505.1"/>
    </source>
</evidence>
<organism evidence="2 3">
    <name type="scientific">Aliterella atlantica CENA595</name>
    <dbReference type="NCBI Taxonomy" id="1618023"/>
    <lineage>
        <taxon>Bacteria</taxon>
        <taxon>Bacillati</taxon>
        <taxon>Cyanobacteriota</taxon>
        <taxon>Cyanophyceae</taxon>
        <taxon>Chroococcidiopsidales</taxon>
        <taxon>Aliterellaceae</taxon>
        <taxon>Aliterella</taxon>
    </lineage>
</organism>
<reference evidence="2 3" key="1">
    <citation type="submission" date="2015-02" db="EMBL/GenBank/DDBJ databases">
        <title>Draft genome of a novel marine cyanobacterium (Chroococcales) isolated from South Atlantic Ocean.</title>
        <authorList>
            <person name="Rigonato J."/>
            <person name="Alvarenga D.O."/>
            <person name="Branco L.H."/>
            <person name="Varani A.M."/>
            <person name="Brandini F.P."/>
            <person name="Fiore M.F."/>
        </authorList>
    </citation>
    <scope>NUCLEOTIDE SEQUENCE [LARGE SCALE GENOMIC DNA]</scope>
    <source>
        <strain evidence="2 3">CENA595</strain>
    </source>
</reference>
<dbReference type="AlphaFoldDB" id="A0A0D8ZRZ6"/>
<dbReference type="Proteomes" id="UP000032452">
    <property type="component" value="Unassembled WGS sequence"/>
</dbReference>
<accession>A0A0D8ZRZ6</accession>
<dbReference type="InterPro" id="IPR011042">
    <property type="entry name" value="6-blade_b-propeller_TolB-like"/>
</dbReference>
<protein>
    <recommendedName>
        <fullName evidence="4">SbsA Ig-like domain-containing protein</fullName>
    </recommendedName>
</protein>
<dbReference type="Gene3D" id="2.60.40.3710">
    <property type="match status" value="1"/>
</dbReference>
<keyword evidence="1" id="KW-1133">Transmembrane helix</keyword>
<name>A0A0D8ZRZ6_9CYAN</name>
<dbReference type="RefSeq" id="WP_045054882.1">
    <property type="nucleotide sequence ID" value="NZ_CAWMDP010000048.1"/>
</dbReference>